<dbReference type="STRING" id="338969.Rfer_3768"/>
<dbReference type="CDD" id="cd06170">
    <property type="entry name" value="LuxR_C_like"/>
    <property type="match status" value="1"/>
</dbReference>
<evidence type="ECO:0000256" key="2">
    <source>
        <dbReference type="ARBA" id="ARBA00023125"/>
    </source>
</evidence>
<dbReference type="RefSeq" id="WP_011466031.1">
    <property type="nucleotide sequence ID" value="NC_007908.1"/>
</dbReference>
<reference evidence="6" key="1">
    <citation type="submission" date="2006-02" db="EMBL/GenBank/DDBJ databases">
        <title>Complete sequence of chromosome of Rhodoferax ferrireducens DSM 15236.</title>
        <authorList>
            <person name="Copeland A."/>
            <person name="Lucas S."/>
            <person name="Lapidus A."/>
            <person name="Barry K."/>
            <person name="Detter J.C."/>
            <person name="Glavina del Rio T."/>
            <person name="Hammon N."/>
            <person name="Israni S."/>
            <person name="Pitluck S."/>
            <person name="Brettin T."/>
            <person name="Bruce D."/>
            <person name="Han C."/>
            <person name="Tapia R."/>
            <person name="Gilna P."/>
            <person name="Kiss H."/>
            <person name="Schmutz J."/>
            <person name="Larimer F."/>
            <person name="Land M."/>
            <person name="Kyrpides N."/>
            <person name="Ivanova N."/>
            <person name="Richardson P."/>
        </authorList>
    </citation>
    <scope>NUCLEOTIDE SEQUENCE [LARGE SCALE GENOMIC DNA]</scope>
    <source>
        <strain evidence="6">ATCC BAA-621 / DSM 15236 / T118</strain>
    </source>
</reference>
<evidence type="ECO:0000313" key="6">
    <source>
        <dbReference type="Proteomes" id="UP000008332"/>
    </source>
</evidence>
<dbReference type="KEGG" id="rfr:Rfer_3768"/>
<keyword evidence="3" id="KW-0804">Transcription</keyword>
<dbReference type="PRINTS" id="PR00038">
    <property type="entry name" value="HTHLUXR"/>
</dbReference>
<dbReference type="HOGENOM" id="CLU_000445_90_8_4"/>
<dbReference type="EMBL" id="CP000267">
    <property type="protein sequence ID" value="ABD71468.1"/>
    <property type="molecule type" value="Genomic_DNA"/>
</dbReference>
<keyword evidence="1" id="KW-0805">Transcription regulation</keyword>
<dbReference type="PANTHER" id="PTHR44688">
    <property type="entry name" value="DNA-BINDING TRANSCRIPTIONAL ACTIVATOR DEVR_DOSR"/>
    <property type="match status" value="1"/>
</dbReference>
<evidence type="ECO:0000256" key="3">
    <source>
        <dbReference type="ARBA" id="ARBA00023163"/>
    </source>
</evidence>
<dbReference type="SUPFAM" id="SSF46894">
    <property type="entry name" value="C-terminal effector domain of the bipartite response regulators"/>
    <property type="match status" value="1"/>
</dbReference>
<dbReference type="SMART" id="SM00421">
    <property type="entry name" value="HTH_LUXR"/>
    <property type="match status" value="1"/>
</dbReference>
<dbReference type="eggNOG" id="COG2197">
    <property type="taxonomic scope" value="Bacteria"/>
</dbReference>
<keyword evidence="6" id="KW-1185">Reference proteome</keyword>
<evidence type="ECO:0000256" key="1">
    <source>
        <dbReference type="ARBA" id="ARBA00023015"/>
    </source>
</evidence>
<evidence type="ECO:0000259" key="4">
    <source>
        <dbReference type="PROSITE" id="PS50043"/>
    </source>
</evidence>
<name>Q21RY5_ALBFT</name>
<protein>
    <submittedName>
        <fullName evidence="5">Transcriptional regulator, LuxR family</fullName>
    </submittedName>
</protein>
<dbReference type="Gene3D" id="3.40.50.2300">
    <property type="match status" value="1"/>
</dbReference>
<organism evidence="5 6">
    <name type="scientific">Albidiferax ferrireducens (strain ATCC BAA-621 / DSM 15236 / T118)</name>
    <name type="common">Rhodoferax ferrireducens</name>
    <dbReference type="NCBI Taxonomy" id="338969"/>
    <lineage>
        <taxon>Bacteria</taxon>
        <taxon>Pseudomonadati</taxon>
        <taxon>Pseudomonadota</taxon>
        <taxon>Betaproteobacteria</taxon>
        <taxon>Burkholderiales</taxon>
        <taxon>Comamonadaceae</taxon>
        <taxon>Rhodoferax</taxon>
    </lineage>
</organism>
<keyword evidence="2" id="KW-0238">DNA-binding</keyword>
<dbReference type="PANTHER" id="PTHR44688:SF16">
    <property type="entry name" value="DNA-BINDING TRANSCRIPTIONAL ACTIVATOR DEVR_DOSR"/>
    <property type="match status" value="1"/>
</dbReference>
<dbReference type="Pfam" id="PF00196">
    <property type="entry name" value="GerE"/>
    <property type="match status" value="1"/>
</dbReference>
<dbReference type="PROSITE" id="PS50043">
    <property type="entry name" value="HTH_LUXR_2"/>
    <property type="match status" value="1"/>
</dbReference>
<accession>Q21RY5</accession>
<dbReference type="GO" id="GO:0006355">
    <property type="term" value="P:regulation of DNA-templated transcription"/>
    <property type="evidence" value="ECO:0007669"/>
    <property type="project" value="InterPro"/>
</dbReference>
<dbReference type="AlphaFoldDB" id="Q21RY5"/>
<proteinExistence type="predicted"/>
<sequence length="231" mass="24707">MSTQHLFLSSPVAPLPGRLREAFPDVQALDATVMQTRLPSPPAAQCLVWLSNADVQWARNLRQILQTQPDARVVLLSSMPESDEGLRALNEGARGYTHAYGVPALLQEVALVIEHGGLWVGPDLLQRLVGSTNVALASRPAAAKAQVPVTASSSTNAWSTLSAREAQVARSVSAGRSNKEVASLMFISERTVKAHLGAVFEKLGVRDRLQLVLRLSAAVEPVPTSPMEPAP</sequence>
<dbReference type="InterPro" id="IPR016032">
    <property type="entry name" value="Sig_transdc_resp-reg_C-effctor"/>
</dbReference>
<dbReference type="PROSITE" id="PS00622">
    <property type="entry name" value="HTH_LUXR_1"/>
    <property type="match status" value="1"/>
</dbReference>
<dbReference type="GO" id="GO:0003677">
    <property type="term" value="F:DNA binding"/>
    <property type="evidence" value="ECO:0007669"/>
    <property type="project" value="UniProtKB-KW"/>
</dbReference>
<dbReference type="Proteomes" id="UP000008332">
    <property type="component" value="Chromosome"/>
</dbReference>
<evidence type="ECO:0000313" key="5">
    <source>
        <dbReference type="EMBL" id="ABD71468.1"/>
    </source>
</evidence>
<feature type="domain" description="HTH luxR-type" evidence="4">
    <location>
        <begin position="154"/>
        <end position="219"/>
    </location>
</feature>
<dbReference type="InterPro" id="IPR000792">
    <property type="entry name" value="Tscrpt_reg_LuxR_C"/>
</dbReference>
<gene>
    <name evidence="5" type="ordered locus">Rfer_3768</name>
</gene>